<evidence type="ECO:0000256" key="3">
    <source>
        <dbReference type="ARBA" id="ARBA00011935"/>
    </source>
</evidence>
<dbReference type="GO" id="GO:0005739">
    <property type="term" value="C:mitochondrion"/>
    <property type="evidence" value="ECO:0007669"/>
    <property type="project" value="UniProtKB-SubCell"/>
</dbReference>
<evidence type="ECO:0000256" key="7">
    <source>
        <dbReference type="ARBA" id="ARBA00048612"/>
    </source>
</evidence>
<evidence type="ECO:0000256" key="2">
    <source>
        <dbReference type="ARBA" id="ARBA00005891"/>
    </source>
</evidence>
<protein>
    <recommendedName>
        <fullName evidence="3">type II protein arginine methyltransferase</fullName>
        <ecNumber evidence="3">2.1.1.320</ecNumber>
    </recommendedName>
</protein>
<dbReference type="InterPro" id="IPR003788">
    <property type="entry name" value="NDUFAF7"/>
</dbReference>
<dbReference type="SUPFAM" id="SSF53335">
    <property type="entry name" value="S-adenosyl-L-methionine-dependent methyltransferases"/>
    <property type="match status" value="1"/>
</dbReference>
<comment type="similarity">
    <text evidence="2">Belongs to the NDUFAF7 family.</text>
</comment>
<dbReference type="Gene3D" id="3.40.50.12710">
    <property type="match status" value="1"/>
</dbReference>
<sequence length="644" mass="71871">MLIGRNLRLGPRVAAGGLSCRCRVSRPAHVVWRGLSGRSRDADERMFPGMSGVVGNDQEEIARRGDKILNSVGEAIGGQDSSTWQSFSVDRSGLIGQGGVDELKNKVGEVEDELDDDVNVRFSERTPLVDEIALRIKTRGPISVAEFMSLALTHPVHGYYMRRDVFNEQGDFSTAPEISNLFGELIGLWCVSNWIALGRPRRSHLVEMGPGKGTLMSDALNVFKKYPSFLNSLQLGGGITMLERSSALRVIQQSTLGCVPKSGPKPNYDEEIEALDRGSEPGLLTDMPKRKNSEPVAEYWRTRKSMMTPVGDSNLLPTRWVDDIEDLMDINKTEIQKGTRLKNTAVFVVAQELFDALPIHQFEYTKARAWRERLVDLEPRAHQVKSDSLPVTDDANTKSCTDESLQERHHFRFVLARNETPASSWLARDSQQSKADVGDKCEIGAMGGGLMEYITILIAKDGGCALMFDYGHFSTWNSHTLHGIKKHEFVHPLLEPGNVDLSADVNFGYLKGTVEQLKKKSIDAKEKGAKNKHPDVGHVHILGPTTQGEFLQNMGIGMLVQNQMKKHDGDEEKQELIYRQYHRIAEADETDPETGEFYPGMGKVYKTFGLFSFPENSKQSQEPDVNAISAGFVPLDNFYEQQQQ</sequence>
<dbReference type="EMBL" id="HBHK01012326">
    <property type="protein sequence ID" value="CAD9682580.1"/>
    <property type="molecule type" value="Transcribed_RNA"/>
</dbReference>
<name>A0A7S2WEK4_9STRA</name>
<accession>A0A7S2WEK4</accession>
<evidence type="ECO:0000313" key="8">
    <source>
        <dbReference type="EMBL" id="CAD9682580.1"/>
    </source>
</evidence>
<dbReference type="PANTHER" id="PTHR12049">
    <property type="entry name" value="PROTEIN ARGININE METHYLTRANSFERASE NDUFAF7, MITOCHONDRIAL"/>
    <property type="match status" value="1"/>
</dbReference>
<dbReference type="GO" id="GO:0032981">
    <property type="term" value="P:mitochondrial respiratory chain complex I assembly"/>
    <property type="evidence" value="ECO:0007669"/>
    <property type="project" value="TreeGrafter"/>
</dbReference>
<dbReference type="GO" id="GO:0035243">
    <property type="term" value="F:protein-arginine omega-N symmetric methyltransferase activity"/>
    <property type="evidence" value="ECO:0007669"/>
    <property type="project" value="UniProtKB-EC"/>
</dbReference>
<dbReference type="AlphaFoldDB" id="A0A7S2WEK4"/>
<dbReference type="GO" id="GO:0032259">
    <property type="term" value="P:methylation"/>
    <property type="evidence" value="ECO:0007669"/>
    <property type="project" value="UniProtKB-KW"/>
</dbReference>
<dbReference type="Pfam" id="PF02636">
    <property type="entry name" value="Methyltransf_28"/>
    <property type="match status" value="1"/>
</dbReference>
<dbReference type="InterPro" id="IPR038375">
    <property type="entry name" value="NDUFAF7_sf"/>
</dbReference>
<keyword evidence="5" id="KW-0808">Transferase</keyword>
<proteinExistence type="inferred from homology"/>
<evidence type="ECO:0000256" key="6">
    <source>
        <dbReference type="ARBA" id="ARBA00023128"/>
    </source>
</evidence>
<organism evidence="8">
    <name type="scientific">Mucochytrium quahogii</name>
    <dbReference type="NCBI Taxonomy" id="96639"/>
    <lineage>
        <taxon>Eukaryota</taxon>
        <taxon>Sar</taxon>
        <taxon>Stramenopiles</taxon>
        <taxon>Bigyra</taxon>
        <taxon>Labyrinthulomycetes</taxon>
        <taxon>Thraustochytrida</taxon>
        <taxon>Thraustochytriidae</taxon>
        <taxon>Mucochytrium</taxon>
    </lineage>
</organism>
<keyword evidence="6" id="KW-0496">Mitochondrion</keyword>
<reference evidence="8" key="1">
    <citation type="submission" date="2021-01" db="EMBL/GenBank/DDBJ databases">
        <authorList>
            <person name="Corre E."/>
            <person name="Pelletier E."/>
            <person name="Niang G."/>
            <person name="Scheremetjew M."/>
            <person name="Finn R."/>
            <person name="Kale V."/>
            <person name="Holt S."/>
            <person name="Cochrane G."/>
            <person name="Meng A."/>
            <person name="Brown T."/>
            <person name="Cohen L."/>
        </authorList>
    </citation>
    <scope>NUCLEOTIDE SEQUENCE</scope>
    <source>
        <strain evidence="8">NY070348D</strain>
    </source>
</reference>
<comment type="catalytic activity">
    <reaction evidence="7">
        <text>L-arginyl-[protein] + 2 S-adenosyl-L-methionine = N(omega),N(omega)'-dimethyl-L-arginyl-[protein] + 2 S-adenosyl-L-homocysteine + 2 H(+)</text>
        <dbReference type="Rhea" id="RHEA:48108"/>
        <dbReference type="Rhea" id="RHEA-COMP:10532"/>
        <dbReference type="Rhea" id="RHEA-COMP:11992"/>
        <dbReference type="ChEBI" id="CHEBI:15378"/>
        <dbReference type="ChEBI" id="CHEBI:29965"/>
        <dbReference type="ChEBI" id="CHEBI:57856"/>
        <dbReference type="ChEBI" id="CHEBI:59789"/>
        <dbReference type="ChEBI" id="CHEBI:88221"/>
        <dbReference type="EC" id="2.1.1.320"/>
    </reaction>
</comment>
<dbReference type="EC" id="2.1.1.320" evidence="3"/>
<keyword evidence="4" id="KW-0489">Methyltransferase</keyword>
<comment type="subcellular location">
    <subcellularLocation>
        <location evidence="1">Mitochondrion</location>
    </subcellularLocation>
</comment>
<evidence type="ECO:0000256" key="4">
    <source>
        <dbReference type="ARBA" id="ARBA00022603"/>
    </source>
</evidence>
<evidence type="ECO:0000256" key="1">
    <source>
        <dbReference type="ARBA" id="ARBA00004173"/>
    </source>
</evidence>
<dbReference type="InterPro" id="IPR029063">
    <property type="entry name" value="SAM-dependent_MTases_sf"/>
</dbReference>
<gene>
    <name evidence="8" type="ORF">QSP1433_LOCUS7752</name>
</gene>
<evidence type="ECO:0000256" key="5">
    <source>
        <dbReference type="ARBA" id="ARBA00022679"/>
    </source>
</evidence>
<dbReference type="PANTHER" id="PTHR12049:SF7">
    <property type="entry name" value="PROTEIN ARGININE METHYLTRANSFERASE NDUFAF7, MITOCHONDRIAL"/>
    <property type="match status" value="1"/>
</dbReference>